<evidence type="ECO:0000313" key="6">
    <source>
        <dbReference type="EMBL" id="SEB10160.1"/>
    </source>
</evidence>
<dbReference type="PROSITE" id="PS50931">
    <property type="entry name" value="HTH_LYSR"/>
    <property type="match status" value="1"/>
</dbReference>
<evidence type="ECO:0000313" key="7">
    <source>
        <dbReference type="Proteomes" id="UP000242469"/>
    </source>
</evidence>
<dbReference type="RefSeq" id="WP_091827666.1">
    <property type="nucleotide sequence ID" value="NZ_FNRJ01000017.1"/>
</dbReference>
<feature type="domain" description="HTH lysR-type" evidence="5">
    <location>
        <begin position="2"/>
        <end position="59"/>
    </location>
</feature>
<dbReference type="InterPro" id="IPR000847">
    <property type="entry name" value="LysR_HTH_N"/>
</dbReference>
<evidence type="ECO:0000259" key="5">
    <source>
        <dbReference type="PROSITE" id="PS50931"/>
    </source>
</evidence>
<evidence type="ECO:0000256" key="3">
    <source>
        <dbReference type="ARBA" id="ARBA00023125"/>
    </source>
</evidence>
<dbReference type="Pfam" id="PF00126">
    <property type="entry name" value="HTH_1"/>
    <property type="match status" value="1"/>
</dbReference>
<gene>
    <name evidence="6" type="ORF">SAMN02745729_11751</name>
</gene>
<dbReference type="Proteomes" id="UP000242469">
    <property type="component" value="Unassembled WGS sequence"/>
</dbReference>
<dbReference type="FunFam" id="1.10.10.10:FF:000001">
    <property type="entry name" value="LysR family transcriptional regulator"/>
    <property type="match status" value="1"/>
</dbReference>
<sequence length="284" mass="30816">MISLRQLEIFLAIAAKGSTTQAAAQVALSQSAISNALAELEQRLGVRLFDRVGKRLVLNEAGRRLQPRAQLLMAQACELDELFSSTQGRLAVGASTTIGNYMLPQLLGRGGVDQPCRRVEVANTEVIAGRVARCELDIGLVEGQARHPNLELTHWQDDEMVVVASAAGGWTEAAVTLEQMPWIMREKGSGTRSVVEGEFPELTASSVRLELGSSEAIHHAVLAGLGVSCLSLQVVGRSLQSGELVRLVPQRSIRRPLYILRHRQRPDTAATAAFMQLIDRPAEL</sequence>
<keyword evidence="7" id="KW-1185">Reference proteome</keyword>
<comment type="similarity">
    <text evidence="1">Belongs to the LysR transcriptional regulatory family.</text>
</comment>
<protein>
    <submittedName>
        <fullName evidence="6">DNA-binding transcriptional regulator, LysR family</fullName>
    </submittedName>
</protein>
<evidence type="ECO:0000256" key="4">
    <source>
        <dbReference type="ARBA" id="ARBA00023163"/>
    </source>
</evidence>
<dbReference type="PANTHER" id="PTHR30126">
    <property type="entry name" value="HTH-TYPE TRANSCRIPTIONAL REGULATOR"/>
    <property type="match status" value="1"/>
</dbReference>
<dbReference type="GO" id="GO:0000976">
    <property type="term" value="F:transcription cis-regulatory region binding"/>
    <property type="evidence" value="ECO:0007669"/>
    <property type="project" value="TreeGrafter"/>
</dbReference>
<evidence type="ECO:0000256" key="2">
    <source>
        <dbReference type="ARBA" id="ARBA00023015"/>
    </source>
</evidence>
<dbReference type="InterPro" id="IPR005119">
    <property type="entry name" value="LysR_subst-bd"/>
</dbReference>
<organism evidence="6 7">
    <name type="scientific">Marinobacterium iners DSM 11526</name>
    <dbReference type="NCBI Taxonomy" id="1122198"/>
    <lineage>
        <taxon>Bacteria</taxon>
        <taxon>Pseudomonadati</taxon>
        <taxon>Pseudomonadota</taxon>
        <taxon>Gammaproteobacteria</taxon>
        <taxon>Oceanospirillales</taxon>
        <taxon>Oceanospirillaceae</taxon>
        <taxon>Marinobacterium</taxon>
    </lineage>
</organism>
<proteinExistence type="inferred from homology"/>
<dbReference type="PRINTS" id="PR00039">
    <property type="entry name" value="HTHLYSR"/>
</dbReference>
<dbReference type="Pfam" id="PF03466">
    <property type="entry name" value="LysR_substrate"/>
    <property type="match status" value="1"/>
</dbReference>
<name>A0A1H4GMC7_9GAMM</name>
<keyword evidence="3 6" id="KW-0238">DNA-binding</keyword>
<dbReference type="GO" id="GO:0003700">
    <property type="term" value="F:DNA-binding transcription factor activity"/>
    <property type="evidence" value="ECO:0007669"/>
    <property type="project" value="InterPro"/>
</dbReference>
<dbReference type="Gene3D" id="3.40.190.290">
    <property type="match status" value="1"/>
</dbReference>
<reference evidence="7" key="1">
    <citation type="submission" date="2016-10" db="EMBL/GenBank/DDBJ databases">
        <authorList>
            <person name="Varghese N."/>
            <person name="Submissions S."/>
        </authorList>
    </citation>
    <scope>NUCLEOTIDE SEQUENCE [LARGE SCALE GENOMIC DNA]</scope>
    <source>
        <strain evidence="7">DSM 11526</strain>
    </source>
</reference>
<dbReference type="STRING" id="1122198.SAMN02745729_11751"/>
<dbReference type="SUPFAM" id="SSF53850">
    <property type="entry name" value="Periplasmic binding protein-like II"/>
    <property type="match status" value="1"/>
</dbReference>
<dbReference type="SUPFAM" id="SSF46785">
    <property type="entry name" value="Winged helix' DNA-binding domain"/>
    <property type="match status" value="1"/>
</dbReference>
<dbReference type="AlphaFoldDB" id="A0A1H4GMC7"/>
<dbReference type="OrthoDB" id="9808620at2"/>
<dbReference type="EMBL" id="FNRJ01000017">
    <property type="protein sequence ID" value="SEB10160.1"/>
    <property type="molecule type" value="Genomic_DNA"/>
</dbReference>
<dbReference type="InterPro" id="IPR036390">
    <property type="entry name" value="WH_DNA-bd_sf"/>
</dbReference>
<dbReference type="PANTHER" id="PTHR30126:SF94">
    <property type="entry name" value="LYSR FAMILY TRANSCRIPTIONAL REGULATOR"/>
    <property type="match status" value="1"/>
</dbReference>
<keyword evidence="2" id="KW-0805">Transcription regulation</keyword>
<evidence type="ECO:0000256" key="1">
    <source>
        <dbReference type="ARBA" id="ARBA00009437"/>
    </source>
</evidence>
<dbReference type="Gene3D" id="1.10.10.10">
    <property type="entry name" value="Winged helix-like DNA-binding domain superfamily/Winged helix DNA-binding domain"/>
    <property type="match status" value="1"/>
</dbReference>
<dbReference type="InterPro" id="IPR036388">
    <property type="entry name" value="WH-like_DNA-bd_sf"/>
</dbReference>
<accession>A0A1H4GMC7</accession>
<keyword evidence="4" id="KW-0804">Transcription</keyword>